<name>A0A0S2DKG0_LYSEN</name>
<keyword evidence="1" id="KW-0732">Signal</keyword>
<proteinExistence type="predicted"/>
<dbReference type="KEGG" id="lez:GLE_3680"/>
<sequence>MMRTPAWAEALLAPAAHSASASANLASSNPWAPTDSHRGVYAERDHGKKELELISQFQTIGRLGQKRRGISYRIPCADQARQHLLRNHVFVGKQRGLSADVRKQQRERLSIKDLRRSQAMHRSLEKLIEFQVEFVHLFAFASVARRVATSAHGAVFGILGAIDFAWTLRRMTDDRSWYGPTIAILYSLLFVRDLEKHLPRTLHMARTGFGKFSPEDVKLAIERVLNSSVDLAELADGLGDLPYSNATLREYFAKVLQNL</sequence>
<gene>
    <name evidence="2" type="ORF">GLE_3680</name>
</gene>
<feature type="chain" id="PRO_5006595357" evidence="1">
    <location>
        <begin position="24"/>
        <end position="259"/>
    </location>
</feature>
<accession>A0A0S2DKG0</accession>
<reference evidence="2 3" key="1">
    <citation type="submission" date="2015-11" db="EMBL/GenBank/DDBJ databases">
        <title>Genome sequences of Lysobacter enzymogenes strain C3 and Lysobacter antibioticus ATCC 29479.</title>
        <authorList>
            <person name="Kobayashi D.Y."/>
        </authorList>
    </citation>
    <scope>NUCLEOTIDE SEQUENCE [LARGE SCALE GENOMIC DNA]</scope>
    <source>
        <strain evidence="2 3">C3</strain>
    </source>
</reference>
<protein>
    <submittedName>
        <fullName evidence="2">Uncharacterized protein</fullName>
    </submittedName>
</protein>
<evidence type="ECO:0000313" key="2">
    <source>
        <dbReference type="EMBL" id="ALN59024.1"/>
    </source>
</evidence>
<evidence type="ECO:0000256" key="1">
    <source>
        <dbReference type="SAM" id="SignalP"/>
    </source>
</evidence>
<organism evidence="2 3">
    <name type="scientific">Lysobacter enzymogenes</name>
    <dbReference type="NCBI Taxonomy" id="69"/>
    <lineage>
        <taxon>Bacteria</taxon>
        <taxon>Pseudomonadati</taxon>
        <taxon>Pseudomonadota</taxon>
        <taxon>Gammaproteobacteria</taxon>
        <taxon>Lysobacterales</taxon>
        <taxon>Lysobacteraceae</taxon>
        <taxon>Lysobacter</taxon>
    </lineage>
</organism>
<evidence type="ECO:0000313" key="3">
    <source>
        <dbReference type="Proteomes" id="UP000061569"/>
    </source>
</evidence>
<dbReference type="EMBL" id="CP013140">
    <property type="protein sequence ID" value="ALN59024.1"/>
    <property type="molecule type" value="Genomic_DNA"/>
</dbReference>
<feature type="signal peptide" evidence="1">
    <location>
        <begin position="1"/>
        <end position="23"/>
    </location>
</feature>
<dbReference type="AlphaFoldDB" id="A0A0S2DKG0"/>
<dbReference type="PATRIC" id="fig|69.6.peg.3622"/>
<dbReference type="Proteomes" id="UP000061569">
    <property type="component" value="Chromosome"/>
</dbReference>